<evidence type="ECO:0000313" key="9">
    <source>
        <dbReference type="Proteomes" id="UP001066276"/>
    </source>
</evidence>
<dbReference type="GO" id="GO:0043066">
    <property type="term" value="P:negative regulation of apoptotic process"/>
    <property type="evidence" value="ECO:0007669"/>
    <property type="project" value="TreeGrafter"/>
</dbReference>
<dbReference type="EC" id="5.2.1.8" evidence="3"/>
<protein>
    <recommendedName>
        <fullName evidence="3">peptidylprolyl isomerase</fullName>
        <ecNumber evidence="3">5.2.1.8</ecNumber>
    </recommendedName>
</protein>
<dbReference type="InterPro" id="IPR001179">
    <property type="entry name" value="PPIase_FKBP_dom"/>
</dbReference>
<keyword evidence="1" id="KW-0677">Repeat</keyword>
<feature type="repeat" description="TPR" evidence="4">
    <location>
        <begin position="315"/>
        <end position="348"/>
    </location>
</feature>
<dbReference type="PROSITE" id="PS50059">
    <property type="entry name" value="FKBP_PPIASE"/>
    <property type="match status" value="1"/>
</dbReference>
<dbReference type="Gene3D" id="1.25.40.10">
    <property type="entry name" value="Tetratricopeptide repeat domain"/>
    <property type="match status" value="1"/>
</dbReference>
<keyword evidence="6" id="KW-0472">Membrane</keyword>
<dbReference type="InterPro" id="IPR011990">
    <property type="entry name" value="TPR-like_helical_dom_sf"/>
</dbReference>
<feature type="compositionally biased region" description="Acidic residues" evidence="5">
    <location>
        <begin position="44"/>
        <end position="59"/>
    </location>
</feature>
<dbReference type="GO" id="GO:0005740">
    <property type="term" value="C:mitochondrial envelope"/>
    <property type="evidence" value="ECO:0007669"/>
    <property type="project" value="TreeGrafter"/>
</dbReference>
<dbReference type="InterPro" id="IPR050754">
    <property type="entry name" value="FKBP4/5/8-like"/>
</dbReference>
<dbReference type="GO" id="GO:0044183">
    <property type="term" value="F:protein folding chaperone"/>
    <property type="evidence" value="ECO:0007669"/>
    <property type="project" value="TreeGrafter"/>
</dbReference>
<evidence type="ECO:0000256" key="2">
    <source>
        <dbReference type="ARBA" id="ARBA00022803"/>
    </source>
</evidence>
<dbReference type="Proteomes" id="UP001066276">
    <property type="component" value="Chromosome 12"/>
</dbReference>
<dbReference type="InterPro" id="IPR019734">
    <property type="entry name" value="TPR_rpt"/>
</dbReference>
<name>A0AAV7L9Q3_PLEWA</name>
<comment type="catalytic activity">
    <reaction evidence="3">
        <text>[protein]-peptidylproline (omega=180) = [protein]-peptidylproline (omega=0)</text>
        <dbReference type="Rhea" id="RHEA:16237"/>
        <dbReference type="Rhea" id="RHEA-COMP:10747"/>
        <dbReference type="Rhea" id="RHEA-COMP:10748"/>
        <dbReference type="ChEBI" id="CHEBI:83833"/>
        <dbReference type="ChEBI" id="CHEBI:83834"/>
        <dbReference type="EC" id="5.2.1.8"/>
    </reaction>
</comment>
<dbReference type="PANTHER" id="PTHR46512">
    <property type="entry name" value="PEPTIDYLPROLYL ISOMERASE"/>
    <property type="match status" value="1"/>
</dbReference>
<evidence type="ECO:0000259" key="7">
    <source>
        <dbReference type="PROSITE" id="PS50059"/>
    </source>
</evidence>
<keyword evidence="2 4" id="KW-0802">TPR repeat</keyword>
<dbReference type="InterPro" id="IPR046357">
    <property type="entry name" value="PPIase_dom_sf"/>
</dbReference>
<organism evidence="8 9">
    <name type="scientific">Pleurodeles waltl</name>
    <name type="common">Iberian ribbed newt</name>
    <dbReference type="NCBI Taxonomy" id="8319"/>
    <lineage>
        <taxon>Eukaryota</taxon>
        <taxon>Metazoa</taxon>
        <taxon>Chordata</taxon>
        <taxon>Craniata</taxon>
        <taxon>Vertebrata</taxon>
        <taxon>Euteleostomi</taxon>
        <taxon>Amphibia</taxon>
        <taxon>Batrachia</taxon>
        <taxon>Caudata</taxon>
        <taxon>Salamandroidea</taxon>
        <taxon>Salamandridae</taxon>
        <taxon>Pleurodelinae</taxon>
        <taxon>Pleurodeles</taxon>
    </lineage>
</organism>
<dbReference type="SUPFAM" id="SSF54534">
    <property type="entry name" value="FKBP-like"/>
    <property type="match status" value="1"/>
</dbReference>
<dbReference type="Pfam" id="PF13432">
    <property type="entry name" value="TPR_16"/>
    <property type="match status" value="1"/>
</dbReference>
<evidence type="ECO:0000256" key="3">
    <source>
        <dbReference type="PROSITE-ProRule" id="PRU00277"/>
    </source>
</evidence>
<dbReference type="Gene3D" id="3.10.50.40">
    <property type="match status" value="1"/>
</dbReference>
<comment type="caution">
    <text evidence="8">The sequence shown here is derived from an EMBL/GenBank/DDBJ whole genome shotgun (WGS) entry which is preliminary data.</text>
</comment>
<dbReference type="AlphaFoldDB" id="A0AAV7L9Q3"/>
<evidence type="ECO:0000256" key="1">
    <source>
        <dbReference type="ARBA" id="ARBA00022737"/>
    </source>
</evidence>
<dbReference type="PROSITE" id="PS50005">
    <property type="entry name" value="TPR"/>
    <property type="match status" value="1"/>
</dbReference>
<feature type="compositionally biased region" description="Polar residues" evidence="5">
    <location>
        <begin position="1"/>
        <end position="10"/>
    </location>
</feature>
<proteinExistence type="predicted"/>
<feature type="domain" description="PPIase FKBP-type" evidence="7">
    <location>
        <begin position="129"/>
        <end position="213"/>
    </location>
</feature>
<dbReference type="EMBL" id="JANPWB010000016">
    <property type="protein sequence ID" value="KAJ1085408.1"/>
    <property type="molecule type" value="Genomic_DNA"/>
</dbReference>
<reference evidence="8" key="1">
    <citation type="journal article" date="2022" name="bioRxiv">
        <title>Sequencing and chromosome-scale assembly of the giantPleurodeles waltlgenome.</title>
        <authorList>
            <person name="Brown T."/>
            <person name="Elewa A."/>
            <person name="Iarovenko S."/>
            <person name="Subramanian E."/>
            <person name="Araus A.J."/>
            <person name="Petzold A."/>
            <person name="Susuki M."/>
            <person name="Suzuki K.-i.T."/>
            <person name="Hayashi T."/>
            <person name="Toyoda A."/>
            <person name="Oliveira C."/>
            <person name="Osipova E."/>
            <person name="Leigh N.D."/>
            <person name="Simon A."/>
            <person name="Yun M.H."/>
        </authorList>
    </citation>
    <scope>NUCLEOTIDE SEQUENCE</scope>
    <source>
        <strain evidence="8">20211129_DDA</strain>
        <tissue evidence="8">Liver</tissue>
    </source>
</reference>
<dbReference type="GO" id="GO:0012505">
    <property type="term" value="C:endomembrane system"/>
    <property type="evidence" value="ECO:0007669"/>
    <property type="project" value="TreeGrafter"/>
</dbReference>
<dbReference type="PROSITE" id="PS50293">
    <property type="entry name" value="TPR_REGION"/>
    <property type="match status" value="1"/>
</dbReference>
<evidence type="ECO:0000313" key="8">
    <source>
        <dbReference type="EMBL" id="KAJ1085408.1"/>
    </source>
</evidence>
<evidence type="ECO:0000256" key="4">
    <source>
        <dbReference type="PROSITE-ProRule" id="PRU00339"/>
    </source>
</evidence>
<keyword evidence="9" id="KW-1185">Reference proteome</keyword>
<dbReference type="GO" id="GO:0016020">
    <property type="term" value="C:membrane"/>
    <property type="evidence" value="ECO:0007669"/>
    <property type="project" value="TreeGrafter"/>
</dbReference>
<sequence length="422" mass="46127">MASLEENQSDVPDACDSEGSGGSPLDSSDSQNKHPRRSSLLDNSTEDFEIIDSEDDDLSELPLLEDIGTTKKAGASDEEPKLQKSDYVEEEVPEAKPAAEEWLDILGSGLLKKKVLEIGKGVDSRPKSGQEVTIQLTTQLEDGTLVEEQPSLTFTLGDGDVMQALDLSVQLMQLDEKSLIVSDAKYAYGKHGSSPLIPPDATLHLEVKLLDVKDGPDLETLVGKDKIELANRKRERGNFYYQQGDYVLAINSYDIALRIIRSSSKVDFTSDEEAELLDVKVKCLNNLAASQLKLDHFEAALKSCNLVLEQQPENLKALFRKGKVLAQQGDYSDAIPILKSALKLEPTNKTIHAELSKLVKKHTEQKNVESAMYKKMLGNSGNNPPSSSKAKSSWSISWKWLFGATAVAIGGVALSVIIAARN</sequence>
<keyword evidence="6" id="KW-0812">Transmembrane</keyword>
<evidence type="ECO:0000256" key="6">
    <source>
        <dbReference type="SAM" id="Phobius"/>
    </source>
</evidence>
<evidence type="ECO:0000256" key="5">
    <source>
        <dbReference type="SAM" id="MobiDB-lite"/>
    </source>
</evidence>
<accession>A0AAV7L9Q3</accession>
<feature type="transmembrane region" description="Helical" evidence="6">
    <location>
        <begin position="400"/>
        <end position="420"/>
    </location>
</feature>
<dbReference type="SUPFAM" id="SSF48452">
    <property type="entry name" value="TPR-like"/>
    <property type="match status" value="1"/>
</dbReference>
<keyword evidence="3" id="KW-0697">Rotamase</keyword>
<dbReference type="GO" id="GO:0003755">
    <property type="term" value="F:peptidyl-prolyl cis-trans isomerase activity"/>
    <property type="evidence" value="ECO:0007669"/>
    <property type="project" value="UniProtKB-KW"/>
</dbReference>
<dbReference type="Pfam" id="PF00254">
    <property type="entry name" value="FKBP_C"/>
    <property type="match status" value="1"/>
</dbReference>
<keyword evidence="6" id="KW-1133">Transmembrane helix</keyword>
<dbReference type="GO" id="GO:0005829">
    <property type="term" value="C:cytosol"/>
    <property type="evidence" value="ECO:0007669"/>
    <property type="project" value="TreeGrafter"/>
</dbReference>
<dbReference type="FunFam" id="1.25.40.10:FF:000113">
    <property type="entry name" value="Peptidylprolyl isomerase"/>
    <property type="match status" value="1"/>
</dbReference>
<feature type="compositionally biased region" description="Basic and acidic residues" evidence="5">
    <location>
        <begin position="74"/>
        <end position="89"/>
    </location>
</feature>
<dbReference type="SMART" id="SM00028">
    <property type="entry name" value="TPR"/>
    <property type="match status" value="3"/>
</dbReference>
<gene>
    <name evidence="8" type="ORF">NDU88_005540</name>
</gene>
<keyword evidence="3" id="KW-0413">Isomerase</keyword>
<feature type="region of interest" description="Disordered" evidence="5">
    <location>
        <begin position="1"/>
        <end position="89"/>
    </location>
</feature>
<dbReference type="PANTHER" id="PTHR46512:SF3">
    <property type="entry name" value="PEPTIDYL-PROLYL CIS-TRANS ISOMERASE FKBP8"/>
    <property type="match status" value="1"/>
</dbReference>